<dbReference type="SUPFAM" id="SSF53850">
    <property type="entry name" value="Periplasmic binding protein-like II"/>
    <property type="match status" value="1"/>
</dbReference>
<dbReference type="GO" id="GO:0015276">
    <property type="term" value="F:ligand-gated monoatomic ion channel activity"/>
    <property type="evidence" value="ECO:0007669"/>
    <property type="project" value="InterPro"/>
</dbReference>
<dbReference type="Pfam" id="PF10613">
    <property type="entry name" value="Lig_chan-Glu_bd"/>
    <property type="match status" value="1"/>
</dbReference>
<organism evidence="13 15">
    <name type="scientific">Didymodactylos carnosus</name>
    <dbReference type="NCBI Taxonomy" id="1234261"/>
    <lineage>
        <taxon>Eukaryota</taxon>
        <taxon>Metazoa</taxon>
        <taxon>Spiralia</taxon>
        <taxon>Gnathifera</taxon>
        <taxon>Rotifera</taxon>
        <taxon>Eurotatoria</taxon>
        <taxon>Bdelloidea</taxon>
        <taxon>Philodinida</taxon>
        <taxon>Philodinidae</taxon>
        <taxon>Didymodactylos</taxon>
    </lineage>
</organism>
<keyword evidence="3 11" id="KW-0812">Transmembrane</keyword>
<comment type="caution">
    <text evidence="13">The sequence shown here is derived from an EMBL/GenBank/DDBJ whole genome shotgun (WGS) entry which is preliminary data.</text>
</comment>
<sequence>MLSIEPVVGDVINKLVNVTLLEAAYKIWQQYENESFPGSTNVDPYALFAFDATWSLIQSLQQLCLTTTNSSSSCISILNSSFCFDRRFLNDNSFFNTVTTTGFLGVSGPIHFSVNVTDRINGTYYLVQNVQPSVNGSDYIPVLDWSDPDDWTTYTKANVIVWPGTSLVTPTGNAQPSGVRLRIGVIAIYPFTIVTNVTDEFGNSTIKFIGYVPDLIDRLESNMGFIPEIMLAPSNKTYDALIQAVADGDYDMLVGDVTITASRSKIVDFSDSIFDNSLSIIVRRTANASPDLLGFLAPFSFKLWLTLLGVAIYGGIIICLLERKGNEAFQDRSIISSGAMSVWFSVGTILGYGADFHVATAAGRLFTIGLYMLSLILVATYTANLASDLTISKSQSVISGIDDIRKGKIPFGRIGIVVGSAVEQYYLREISDENRNYYSLKSQKEIYSKLLSGVIDAAISDTGLLQYATNQLYCNLTIVGEDFDKSAYGIVMPQQWLYKQDLDVNIISLQESGAIDNLTTIWFETSNCPDPSVISTSMGIEAMGGLFIIFEAISVLSLLLFLWTQRLSIKDYLLTSACRKKPSAQPDA</sequence>
<keyword evidence="8" id="KW-0325">Glycoprotein</keyword>
<dbReference type="Gene3D" id="3.40.190.10">
    <property type="entry name" value="Periplasmic binding protein-like II"/>
    <property type="match status" value="2"/>
</dbReference>
<evidence type="ECO:0000313" key="13">
    <source>
        <dbReference type="EMBL" id="CAF1452255.1"/>
    </source>
</evidence>
<dbReference type="AlphaFoldDB" id="A0A8S2FFQ9"/>
<dbReference type="GO" id="GO:0016020">
    <property type="term" value="C:membrane"/>
    <property type="evidence" value="ECO:0007669"/>
    <property type="project" value="UniProtKB-SubCell"/>
</dbReference>
<evidence type="ECO:0000256" key="11">
    <source>
        <dbReference type="SAM" id="Phobius"/>
    </source>
</evidence>
<feature type="domain" description="Ionotropic glutamate receptor C-terminal" evidence="12">
    <location>
        <begin position="180"/>
        <end position="525"/>
    </location>
</feature>
<dbReference type="InterPro" id="IPR001320">
    <property type="entry name" value="Iontro_rcpt_C"/>
</dbReference>
<keyword evidence="4 11" id="KW-1133">Transmembrane helix</keyword>
<feature type="transmembrane region" description="Helical" evidence="11">
    <location>
        <begin position="303"/>
        <end position="321"/>
    </location>
</feature>
<evidence type="ECO:0000313" key="15">
    <source>
        <dbReference type="Proteomes" id="UP000677228"/>
    </source>
</evidence>
<evidence type="ECO:0000256" key="2">
    <source>
        <dbReference type="ARBA" id="ARBA00022448"/>
    </source>
</evidence>
<dbReference type="Proteomes" id="UP000682733">
    <property type="component" value="Unassembled WGS sequence"/>
</dbReference>
<keyword evidence="5" id="KW-0406">Ion transport</keyword>
<evidence type="ECO:0000256" key="3">
    <source>
        <dbReference type="ARBA" id="ARBA00022692"/>
    </source>
</evidence>
<gene>
    <name evidence="13" type="ORF">OVA965_LOCUS34884</name>
    <name evidence="14" type="ORF">TMI583_LOCUS35833</name>
</gene>
<dbReference type="SUPFAM" id="SSF81324">
    <property type="entry name" value="Voltage-gated potassium channels"/>
    <property type="match status" value="1"/>
</dbReference>
<keyword evidence="6 11" id="KW-0472">Membrane</keyword>
<dbReference type="Proteomes" id="UP000677228">
    <property type="component" value="Unassembled WGS sequence"/>
</dbReference>
<comment type="subcellular location">
    <subcellularLocation>
        <location evidence="1">Membrane</location>
        <topology evidence="1">Multi-pass membrane protein</topology>
    </subcellularLocation>
</comment>
<keyword evidence="10" id="KW-0407">Ion channel</keyword>
<evidence type="ECO:0000256" key="6">
    <source>
        <dbReference type="ARBA" id="ARBA00023136"/>
    </source>
</evidence>
<dbReference type="SMART" id="SM00079">
    <property type="entry name" value="PBPe"/>
    <property type="match status" value="1"/>
</dbReference>
<feature type="transmembrane region" description="Helical" evidence="11">
    <location>
        <begin position="333"/>
        <end position="353"/>
    </location>
</feature>
<dbReference type="InterPro" id="IPR015683">
    <property type="entry name" value="Ionotropic_Glu_rcpt"/>
</dbReference>
<keyword evidence="9" id="KW-1071">Ligand-gated ion channel</keyword>
<evidence type="ECO:0000256" key="1">
    <source>
        <dbReference type="ARBA" id="ARBA00004141"/>
    </source>
</evidence>
<keyword evidence="7" id="KW-0675">Receptor</keyword>
<evidence type="ECO:0000256" key="7">
    <source>
        <dbReference type="ARBA" id="ARBA00023170"/>
    </source>
</evidence>
<feature type="transmembrane region" description="Helical" evidence="11">
    <location>
        <begin position="542"/>
        <end position="563"/>
    </location>
</feature>
<evidence type="ECO:0000256" key="10">
    <source>
        <dbReference type="ARBA" id="ARBA00023303"/>
    </source>
</evidence>
<dbReference type="EMBL" id="CAJOBA010051647">
    <property type="protein sequence ID" value="CAF4246874.1"/>
    <property type="molecule type" value="Genomic_DNA"/>
</dbReference>
<feature type="transmembrane region" description="Helical" evidence="11">
    <location>
        <begin position="365"/>
        <end position="386"/>
    </location>
</feature>
<evidence type="ECO:0000256" key="8">
    <source>
        <dbReference type="ARBA" id="ARBA00023180"/>
    </source>
</evidence>
<evidence type="ECO:0000256" key="4">
    <source>
        <dbReference type="ARBA" id="ARBA00022989"/>
    </source>
</evidence>
<dbReference type="InterPro" id="IPR028082">
    <property type="entry name" value="Peripla_BP_I"/>
</dbReference>
<evidence type="ECO:0000256" key="5">
    <source>
        <dbReference type="ARBA" id="ARBA00023065"/>
    </source>
</evidence>
<keyword evidence="2" id="KW-0813">Transport</keyword>
<evidence type="ECO:0000259" key="12">
    <source>
        <dbReference type="SMART" id="SM00079"/>
    </source>
</evidence>
<dbReference type="Gene3D" id="3.40.50.2300">
    <property type="match status" value="1"/>
</dbReference>
<reference evidence="13" key="1">
    <citation type="submission" date="2021-02" db="EMBL/GenBank/DDBJ databases">
        <authorList>
            <person name="Nowell W R."/>
        </authorList>
    </citation>
    <scope>NUCLEOTIDE SEQUENCE</scope>
</reference>
<dbReference type="InterPro" id="IPR019594">
    <property type="entry name" value="Glu/Gly-bd"/>
</dbReference>
<protein>
    <recommendedName>
        <fullName evidence="12">Ionotropic glutamate receptor C-terminal domain-containing protein</fullName>
    </recommendedName>
</protein>
<dbReference type="SUPFAM" id="SSF53822">
    <property type="entry name" value="Periplasmic binding protein-like I"/>
    <property type="match status" value="1"/>
</dbReference>
<dbReference type="Pfam" id="PF00060">
    <property type="entry name" value="Lig_chan"/>
    <property type="match status" value="1"/>
</dbReference>
<dbReference type="PANTHER" id="PTHR18966">
    <property type="entry name" value="IONOTROPIC GLUTAMATE RECEPTOR"/>
    <property type="match status" value="1"/>
</dbReference>
<evidence type="ECO:0000313" key="14">
    <source>
        <dbReference type="EMBL" id="CAF4246874.1"/>
    </source>
</evidence>
<dbReference type="EMBL" id="CAJNOK010029799">
    <property type="protein sequence ID" value="CAF1452255.1"/>
    <property type="molecule type" value="Genomic_DNA"/>
</dbReference>
<dbReference type="Gene3D" id="1.10.287.70">
    <property type="match status" value="1"/>
</dbReference>
<proteinExistence type="predicted"/>
<accession>A0A8S2FFQ9</accession>
<evidence type="ECO:0000256" key="9">
    <source>
        <dbReference type="ARBA" id="ARBA00023286"/>
    </source>
</evidence>
<name>A0A8S2FFQ9_9BILA</name>